<dbReference type="PROSITE" id="PS51257">
    <property type="entry name" value="PROKAR_LIPOPROTEIN"/>
    <property type="match status" value="1"/>
</dbReference>
<dbReference type="GO" id="GO:0055085">
    <property type="term" value="P:transmembrane transport"/>
    <property type="evidence" value="ECO:0007669"/>
    <property type="project" value="InterPro"/>
</dbReference>
<comment type="caution">
    <text evidence="4">The sequence shown here is derived from an EMBL/GenBank/DDBJ whole genome shotgun (WGS) entry which is preliminary data.</text>
</comment>
<dbReference type="PANTHER" id="PTHR35841:SF1">
    <property type="entry name" value="PHOSPHONATES-BINDING PERIPLASMIC PROTEIN"/>
    <property type="match status" value="1"/>
</dbReference>
<proteinExistence type="inferred from homology"/>
<feature type="signal peptide" evidence="3">
    <location>
        <begin position="1"/>
        <end position="24"/>
    </location>
</feature>
<name>A0A832G2D1_9BACT</name>
<dbReference type="PANTHER" id="PTHR35841">
    <property type="entry name" value="PHOSPHONATES-BINDING PERIPLASMIC PROTEIN"/>
    <property type="match status" value="1"/>
</dbReference>
<dbReference type="NCBIfam" id="TIGR01098">
    <property type="entry name" value="3A0109s03R"/>
    <property type="match status" value="1"/>
</dbReference>
<keyword evidence="2 3" id="KW-0732">Signal</keyword>
<dbReference type="EMBL" id="DSVI01000008">
    <property type="protein sequence ID" value="HGT47858.1"/>
    <property type="molecule type" value="Genomic_DNA"/>
</dbReference>
<dbReference type="CDD" id="cd13571">
    <property type="entry name" value="PBP2_PnhD_1"/>
    <property type="match status" value="1"/>
</dbReference>
<evidence type="ECO:0000256" key="2">
    <source>
        <dbReference type="ARBA" id="ARBA00022729"/>
    </source>
</evidence>
<organism evidence="4">
    <name type="scientific">Ignavibacterium album</name>
    <dbReference type="NCBI Taxonomy" id="591197"/>
    <lineage>
        <taxon>Bacteria</taxon>
        <taxon>Pseudomonadati</taxon>
        <taxon>Ignavibacteriota</taxon>
        <taxon>Ignavibacteria</taxon>
        <taxon>Ignavibacteriales</taxon>
        <taxon>Ignavibacteriaceae</taxon>
        <taxon>Ignavibacterium</taxon>
    </lineage>
</organism>
<dbReference type="Gene3D" id="3.40.190.10">
    <property type="entry name" value="Periplasmic binding protein-like II"/>
    <property type="match status" value="2"/>
</dbReference>
<sequence>MKTLQNLLTLLISLTLFFSCNSNQDVKEINLQDDKTSVDSTQISSQQKIYVAISTMISPVETFNLYKDLIDYISSKLGVQIEFKQRKTYAEVNELLNQNKLDFAFICTGAYLEARNKMPIEILVLPVVEGRPYYQAYVIVNEEGNINSIDELQGKSFAFTDPLSNTGYDYIINILRDRKTTPEKFFSKTIFTYAHDYSIQAVKRKIVDGATVDGLVYDYLKHFQPEKVEGIKIINKSKEFGIPPFVVQKNLDPKLKLKLKNIMLSMHQDSEGKKLLNKIMIDKFIEAEDSLYN</sequence>
<dbReference type="SUPFAM" id="SSF53850">
    <property type="entry name" value="Periplasmic binding protein-like II"/>
    <property type="match status" value="1"/>
</dbReference>
<evidence type="ECO:0000313" key="4">
    <source>
        <dbReference type="EMBL" id="HGT47858.1"/>
    </source>
</evidence>
<feature type="chain" id="PRO_5032841102" evidence="3">
    <location>
        <begin position="25"/>
        <end position="293"/>
    </location>
</feature>
<dbReference type="Pfam" id="PF12974">
    <property type="entry name" value="Phosphonate-bd"/>
    <property type="match status" value="1"/>
</dbReference>
<dbReference type="GO" id="GO:0043190">
    <property type="term" value="C:ATP-binding cassette (ABC) transporter complex"/>
    <property type="evidence" value="ECO:0007669"/>
    <property type="project" value="InterPro"/>
</dbReference>
<accession>A0A832G2D1</accession>
<comment type="similarity">
    <text evidence="1">Belongs to the phosphate/phosphite/phosphonate binding protein family.</text>
</comment>
<evidence type="ECO:0000256" key="3">
    <source>
        <dbReference type="SAM" id="SignalP"/>
    </source>
</evidence>
<gene>
    <name evidence="4" type="primary">phnD</name>
    <name evidence="4" type="ORF">ENS56_07475</name>
</gene>
<dbReference type="InterPro" id="IPR005770">
    <property type="entry name" value="PhnD"/>
</dbReference>
<dbReference type="AlphaFoldDB" id="A0A832G2D1"/>
<reference evidence="4" key="1">
    <citation type="journal article" date="2020" name="mSystems">
        <title>Genome- and Community-Level Interaction Insights into Carbon Utilization and Element Cycling Functions of Hydrothermarchaeota in Hydrothermal Sediment.</title>
        <authorList>
            <person name="Zhou Z."/>
            <person name="Liu Y."/>
            <person name="Xu W."/>
            <person name="Pan J."/>
            <person name="Luo Z.H."/>
            <person name="Li M."/>
        </authorList>
    </citation>
    <scope>NUCLEOTIDE SEQUENCE [LARGE SCALE GENOMIC DNA]</scope>
    <source>
        <strain evidence="4">SpSt-500</strain>
    </source>
</reference>
<protein>
    <submittedName>
        <fullName evidence="4">Phosphate/phosphite/phosphonate ABC transporter substrate-binding protein</fullName>
    </submittedName>
</protein>
<evidence type="ECO:0000256" key="1">
    <source>
        <dbReference type="ARBA" id="ARBA00007162"/>
    </source>
</evidence>